<evidence type="ECO:0000256" key="1">
    <source>
        <dbReference type="SAM" id="Phobius"/>
    </source>
</evidence>
<keyword evidence="1" id="KW-0472">Membrane</keyword>
<feature type="transmembrane region" description="Helical" evidence="1">
    <location>
        <begin position="267"/>
        <end position="287"/>
    </location>
</feature>
<dbReference type="Proteomes" id="UP001216828">
    <property type="component" value="Chromosome"/>
</dbReference>
<sequence>MNESPLTESHTPVAEVDPVLEATARFGRLRERTDELELFISGLLAFALLAVPGYLFDAWARSSLHTEGIYFQLLWFGFSISVGMCYVLAVALIAHLTVRGYWIGLIGLKSHFPKGIDWQRLPQMGPVSRAFLKARDGGLDGSIERADRLATMLFSTTLLAVQTLAGTLVMAVLTLCVAMAISALAGGSERVVMIVVISVLTGLLALALVPALLERVIARRQRRNQAHEGLQHWLQRFLAGLQRIPLLRQMQTMQLTLQSNLRSRSFMAVYLLAVVVAMVLGAVQVLGSVKFSLFNRYQVMTDEAVEHGMLSAHYESMRSAHDQLLAYPMIPSDTITGSRLRVFIPHRPQRDNPLARQHCSALPGARNEAVGAQAASAAVECLSRLWLVQLDGAPVDLHEFMPMERRDVDMRGLVGYLPMAGLVPGRHDLNLVWNAEGGERGPERRREYRIPFWYAPDP</sequence>
<accession>A0ABY7Y4N7</accession>
<feature type="transmembrane region" description="Helical" evidence="1">
    <location>
        <begin position="158"/>
        <end position="185"/>
    </location>
</feature>
<keyword evidence="1" id="KW-1133">Transmembrane helix</keyword>
<evidence type="ECO:0000313" key="3">
    <source>
        <dbReference type="Proteomes" id="UP001216828"/>
    </source>
</evidence>
<protein>
    <recommendedName>
        <fullName evidence="4">ABC transmembrane type-1 domain-containing protein</fullName>
    </recommendedName>
</protein>
<keyword evidence="3" id="KW-1185">Reference proteome</keyword>
<feature type="transmembrane region" description="Helical" evidence="1">
    <location>
        <begin position="38"/>
        <end position="56"/>
    </location>
</feature>
<keyword evidence="1" id="KW-0812">Transmembrane</keyword>
<gene>
    <name evidence="2" type="ORF">K5L94_06550</name>
</gene>
<proteinExistence type="predicted"/>
<name>A0ABY7Y4N7_9GAMM</name>
<feature type="transmembrane region" description="Helical" evidence="1">
    <location>
        <begin position="191"/>
        <end position="213"/>
    </location>
</feature>
<dbReference type="EMBL" id="CP082270">
    <property type="protein sequence ID" value="WDM64941.1"/>
    <property type="molecule type" value="Genomic_DNA"/>
</dbReference>
<dbReference type="RefSeq" id="WP_274512306.1">
    <property type="nucleotide sequence ID" value="NZ_CP082270.1"/>
</dbReference>
<evidence type="ECO:0008006" key="4">
    <source>
        <dbReference type="Google" id="ProtNLM"/>
    </source>
</evidence>
<evidence type="ECO:0000313" key="2">
    <source>
        <dbReference type="EMBL" id="WDM64941.1"/>
    </source>
</evidence>
<organism evidence="2 3">
    <name type="scientific">Stenotrophomonas forensis</name>
    <dbReference type="NCBI Taxonomy" id="2871169"/>
    <lineage>
        <taxon>Bacteria</taxon>
        <taxon>Pseudomonadati</taxon>
        <taxon>Pseudomonadota</taxon>
        <taxon>Gammaproteobacteria</taxon>
        <taxon>Lysobacterales</taxon>
        <taxon>Lysobacteraceae</taxon>
        <taxon>Stenotrophomonas</taxon>
        <taxon>Stenotrophomonas maltophilia group</taxon>
    </lineage>
</organism>
<feature type="transmembrane region" description="Helical" evidence="1">
    <location>
        <begin position="68"/>
        <end position="94"/>
    </location>
</feature>
<reference evidence="2 3" key="1">
    <citation type="submission" date="2021-08" db="EMBL/GenBank/DDBJ databases">
        <title>Stenotrophomonas forensis sp. nov., isolated from contaminated viral transport media.</title>
        <authorList>
            <person name="Nguyen S.V."/>
            <person name="Edwards D."/>
            <person name="Scott S."/>
            <person name="Doss J."/>
            <person name="Merid S."/>
            <person name="Zelaya E."/>
            <person name="Maza C."/>
            <person name="Mann M."/>
            <person name="Hamilton B."/>
            <person name="Blackwell R."/>
            <person name="Tran A."/>
            <person name="Hauser J."/>
        </authorList>
    </citation>
    <scope>NUCLEOTIDE SEQUENCE [LARGE SCALE GENOMIC DNA]</scope>
    <source>
        <strain evidence="2 3">DFS-20110405</strain>
    </source>
</reference>